<dbReference type="Gene3D" id="1.10.1400.10">
    <property type="match status" value="1"/>
</dbReference>
<comment type="cofactor">
    <cofactor evidence="6">
        <name>Ca(2+)</name>
        <dbReference type="ChEBI" id="CHEBI:29108"/>
    </cofactor>
    <text evidence="6">Binds 1 Ca(2+) ion per dimer.</text>
</comment>
<evidence type="ECO:0000256" key="6">
    <source>
        <dbReference type="PIRSR" id="PIRSR001227-2"/>
    </source>
</evidence>
<feature type="binding site" evidence="6">
    <location>
        <position position="350"/>
    </location>
    <ligand>
        <name>Ca(2+)</name>
        <dbReference type="ChEBI" id="CHEBI:29108"/>
    </ligand>
</feature>
<evidence type="ECO:0000256" key="2">
    <source>
        <dbReference type="ARBA" id="ARBA00022729"/>
    </source>
</evidence>
<dbReference type="Gene3D" id="2.30.120.10">
    <property type="match status" value="1"/>
</dbReference>
<keyword evidence="2" id="KW-0732">Signal</keyword>
<dbReference type="InterPro" id="IPR043147">
    <property type="entry name" value="Penicillin_amidase_A-knob"/>
</dbReference>
<name>A0A1I0SA44_9BACT</name>
<evidence type="ECO:0000313" key="7">
    <source>
        <dbReference type="EMBL" id="SEW53194.1"/>
    </source>
</evidence>
<protein>
    <submittedName>
        <fullName evidence="7">Penicillin amidase</fullName>
    </submittedName>
</protein>
<dbReference type="Pfam" id="PF01804">
    <property type="entry name" value="Penicil_amidase"/>
    <property type="match status" value="1"/>
</dbReference>
<evidence type="ECO:0000256" key="5">
    <source>
        <dbReference type="PIRSR" id="PIRSR001227-1"/>
    </source>
</evidence>
<dbReference type="RefSeq" id="WP_177192344.1">
    <property type="nucleotide sequence ID" value="NZ_FOJG01000002.1"/>
</dbReference>
<accession>A0A1I0SA44</accession>
<dbReference type="InterPro" id="IPR043146">
    <property type="entry name" value="Penicillin_amidase_N_B-knob"/>
</dbReference>
<gene>
    <name evidence="7" type="ORF">SAMN04488122_5370</name>
</gene>
<reference evidence="8" key="1">
    <citation type="submission" date="2016-10" db="EMBL/GenBank/DDBJ databases">
        <authorList>
            <person name="Varghese N."/>
            <person name="Submissions S."/>
        </authorList>
    </citation>
    <scope>NUCLEOTIDE SEQUENCE [LARGE SCALE GENOMIC DNA]</scope>
    <source>
        <strain evidence="8">DSM 3695</strain>
    </source>
</reference>
<feature type="binding site" evidence="6">
    <location>
        <position position="209"/>
    </location>
    <ligand>
        <name>Ca(2+)</name>
        <dbReference type="ChEBI" id="CHEBI:29108"/>
    </ligand>
</feature>
<dbReference type="InterPro" id="IPR029055">
    <property type="entry name" value="Ntn_hydrolases_N"/>
</dbReference>
<organism evidence="7 8">
    <name type="scientific">Chitinophaga arvensicola</name>
    <dbReference type="NCBI Taxonomy" id="29529"/>
    <lineage>
        <taxon>Bacteria</taxon>
        <taxon>Pseudomonadati</taxon>
        <taxon>Bacteroidota</taxon>
        <taxon>Chitinophagia</taxon>
        <taxon>Chitinophagales</taxon>
        <taxon>Chitinophagaceae</taxon>
        <taxon>Chitinophaga</taxon>
    </lineage>
</organism>
<dbReference type="SUPFAM" id="SSF56235">
    <property type="entry name" value="N-terminal nucleophile aminohydrolases (Ntn hydrolases)"/>
    <property type="match status" value="1"/>
</dbReference>
<keyword evidence="3" id="KW-0378">Hydrolase</keyword>
<evidence type="ECO:0000256" key="4">
    <source>
        <dbReference type="ARBA" id="ARBA00023145"/>
    </source>
</evidence>
<evidence type="ECO:0000313" key="8">
    <source>
        <dbReference type="Proteomes" id="UP000199310"/>
    </source>
</evidence>
<keyword evidence="6" id="KW-0479">Metal-binding</keyword>
<dbReference type="GO" id="GO:0016811">
    <property type="term" value="F:hydrolase activity, acting on carbon-nitrogen (but not peptide) bonds, in linear amides"/>
    <property type="evidence" value="ECO:0007669"/>
    <property type="project" value="InterPro"/>
</dbReference>
<dbReference type="CDD" id="cd03747">
    <property type="entry name" value="Ntn_PGA_like"/>
    <property type="match status" value="1"/>
</dbReference>
<keyword evidence="8" id="KW-1185">Reference proteome</keyword>
<dbReference type="PANTHER" id="PTHR34218:SF3">
    <property type="entry name" value="ACYL-HOMOSERINE LACTONE ACYLASE PVDQ"/>
    <property type="match status" value="1"/>
</dbReference>
<keyword evidence="4" id="KW-0865">Zymogen</keyword>
<sequence>MRIIPAVITAAITLSLTYAFSHKLGQIPPMGKLLSPQTGFWQNAEPIGEFPREQLVLPGLSGKTEVWYDDRMVPHIFAENEGDAYYVQGYVTARDRLWQMELQTYAAAGRLSEILGPKLVQYDRKQRRLGMVYAAEGTVKEMLADPATKVAVTSYAAGINAYIATLTPATYPVEYKILDYKPERWDIIKSALLLKYMAHDLAGFCNDLEFTNARRLFSLQDFNLLYPDFHDATDPIIPKGTSYAAATAKATAPPDSVLLAAAAFMKFKTDKPDPDNGSNNWAVGGSKTRSGAPILCSDPHLGLSLPSLWYEIQIHTPDMNVYGASLPGAPGVIIGFNDHIAWGVTNGEEDVKDYYSMQFRNGRSEYLYNGSYRKADLRIEEIKVRGGATVRDTVAYTVFGPVLFDNTFPDKTAGQTFLAMRWKALDPSNELATFNRLNKARNYDDYLNALSVYTCPAQNFVFADKTGDIAIWHNGQYPLRWKDQGKWIMPGSDSTYAWQGFIPREELPHIKNPARGFVSSANQRPTDSTYPYALYGEYDLFRGVRINERLTAMNAITPQDMMQLQNDDKNLFAAAAIPMIRKHIDTTALTAAEQPYWQLLSSWDCMATADSKAASIFNTLWAHLEDTIWQDELRPKDTTILAYPQSITTLQLLLRDTAFHFIDNINTPQKETLSQLMQGVFARTVVELSELNKAGKLELGKARGTDINHLSRGIPAFSAQHLNTGGGQHIVNATKQTHGPSWRMVVQLSDKTEAYGIYPGGQSGNPGSPFYDNAINDWVSGKYYLLHIFSAEEKDDPVIRYKLVFTGKW</sequence>
<dbReference type="Proteomes" id="UP000199310">
    <property type="component" value="Unassembled WGS sequence"/>
</dbReference>
<dbReference type="GO" id="GO:0017000">
    <property type="term" value="P:antibiotic biosynthetic process"/>
    <property type="evidence" value="ECO:0007669"/>
    <property type="project" value="InterPro"/>
</dbReference>
<dbReference type="InterPro" id="IPR014395">
    <property type="entry name" value="Pen/GL7ACA/AHL_acylase"/>
</dbReference>
<feature type="binding site" evidence="6">
    <location>
        <position position="353"/>
    </location>
    <ligand>
        <name>Ca(2+)</name>
        <dbReference type="ChEBI" id="CHEBI:29108"/>
    </ligand>
</feature>
<dbReference type="InterPro" id="IPR023343">
    <property type="entry name" value="Penicillin_amidase_dom1"/>
</dbReference>
<dbReference type="STRING" id="29529.SAMN04488122_5370"/>
<evidence type="ECO:0000256" key="1">
    <source>
        <dbReference type="ARBA" id="ARBA00006586"/>
    </source>
</evidence>
<dbReference type="PANTHER" id="PTHR34218">
    <property type="entry name" value="PEPTIDASE S45 PENICILLIN AMIDASE"/>
    <property type="match status" value="1"/>
</dbReference>
<dbReference type="InterPro" id="IPR002692">
    <property type="entry name" value="S45"/>
</dbReference>
<dbReference type="EMBL" id="FOJG01000002">
    <property type="protein sequence ID" value="SEW53194.1"/>
    <property type="molecule type" value="Genomic_DNA"/>
</dbReference>
<proteinExistence type="inferred from homology"/>
<feature type="active site" description="Nucleophile" evidence="5">
    <location>
        <position position="278"/>
    </location>
</feature>
<evidence type="ECO:0000256" key="3">
    <source>
        <dbReference type="ARBA" id="ARBA00022801"/>
    </source>
</evidence>
<dbReference type="Gene3D" id="1.10.439.10">
    <property type="entry name" value="Penicillin Amidohydrolase, domain 1"/>
    <property type="match status" value="1"/>
</dbReference>
<dbReference type="AlphaFoldDB" id="A0A1I0SA44"/>
<keyword evidence="6" id="KW-0106">Calcium</keyword>
<comment type="similarity">
    <text evidence="1">Belongs to the peptidase S45 family.</text>
</comment>
<dbReference type="Gene3D" id="3.60.20.10">
    <property type="entry name" value="Glutamine Phosphoribosylpyrophosphate, subunit 1, domain 1"/>
    <property type="match status" value="1"/>
</dbReference>
<dbReference type="PIRSF" id="PIRSF001227">
    <property type="entry name" value="Pen_acylase"/>
    <property type="match status" value="1"/>
</dbReference>
<dbReference type="GO" id="GO:0046872">
    <property type="term" value="F:metal ion binding"/>
    <property type="evidence" value="ECO:0007669"/>
    <property type="project" value="UniProtKB-KW"/>
</dbReference>